<feature type="region of interest" description="Disordered" evidence="7">
    <location>
        <begin position="336"/>
        <end position="366"/>
    </location>
</feature>
<dbReference type="InterPro" id="IPR006634">
    <property type="entry name" value="TLC-dom"/>
</dbReference>
<dbReference type="AlphaFoldDB" id="G8YKP3"/>
<evidence type="ECO:0000256" key="1">
    <source>
        <dbReference type="ARBA" id="ARBA00004141"/>
    </source>
</evidence>
<evidence type="ECO:0000256" key="5">
    <source>
        <dbReference type="ARBA" id="ARBA00023136"/>
    </source>
</evidence>
<dbReference type="GO" id="GO:0050291">
    <property type="term" value="F:sphingosine N-acyltransferase activity"/>
    <property type="evidence" value="ECO:0007669"/>
    <property type="project" value="InterPro"/>
</dbReference>
<dbReference type="InterPro" id="IPR016439">
    <property type="entry name" value="Lag1/Lac1-like"/>
</dbReference>
<dbReference type="Pfam" id="PF03798">
    <property type="entry name" value="TRAM_LAG1_CLN8"/>
    <property type="match status" value="1"/>
</dbReference>
<feature type="domain" description="TLC" evidence="9">
    <location>
        <begin position="117"/>
        <end position="331"/>
    </location>
</feature>
<feature type="transmembrane region" description="Helical" evidence="8">
    <location>
        <begin position="250"/>
        <end position="271"/>
    </location>
</feature>
<feature type="transmembrane region" description="Helical" evidence="8">
    <location>
        <begin position="126"/>
        <end position="147"/>
    </location>
</feature>
<evidence type="ECO:0000256" key="2">
    <source>
        <dbReference type="ARBA" id="ARBA00009808"/>
    </source>
</evidence>
<name>G8YKP3_PICSO</name>
<feature type="transmembrane region" description="Helical" evidence="8">
    <location>
        <begin position="300"/>
        <end position="323"/>
    </location>
</feature>
<accession>G8YKP3</accession>
<feature type="compositionally biased region" description="Basic and acidic residues" evidence="7">
    <location>
        <begin position="350"/>
        <end position="366"/>
    </location>
</feature>
<dbReference type="GO" id="GO:0046513">
    <property type="term" value="P:ceramide biosynthetic process"/>
    <property type="evidence" value="ECO:0007669"/>
    <property type="project" value="InterPro"/>
</dbReference>
<reference evidence="10 11" key="1">
    <citation type="journal article" date="2012" name="G3 (Bethesda)">
        <title>Pichia sorbitophila, an interspecies yeast hybrid reveals early steps of genome resolution following polyploidization.</title>
        <authorList>
            <person name="Leh Louis V."/>
            <person name="Despons L."/>
            <person name="Friedrich A."/>
            <person name="Martin T."/>
            <person name="Durrens P."/>
            <person name="Casaregola S."/>
            <person name="Neuveglise C."/>
            <person name="Fairhead C."/>
            <person name="Marck C."/>
            <person name="Cruz J.A."/>
            <person name="Straub M.L."/>
            <person name="Kugler V."/>
            <person name="Sacerdot C."/>
            <person name="Uzunov Z."/>
            <person name="Thierry A."/>
            <person name="Weiss S."/>
            <person name="Bleykasten C."/>
            <person name="De Montigny J."/>
            <person name="Jacques N."/>
            <person name="Jung P."/>
            <person name="Lemaire M."/>
            <person name="Mallet S."/>
            <person name="Morel G."/>
            <person name="Richard G.F."/>
            <person name="Sarkar A."/>
            <person name="Savel G."/>
            <person name="Schacherer J."/>
            <person name="Seret M.L."/>
            <person name="Talla E."/>
            <person name="Samson G."/>
            <person name="Jubin C."/>
            <person name="Poulain J."/>
            <person name="Vacherie B."/>
            <person name="Barbe V."/>
            <person name="Pelletier E."/>
            <person name="Sherman D.J."/>
            <person name="Westhof E."/>
            <person name="Weissenbach J."/>
            <person name="Baret P.V."/>
            <person name="Wincker P."/>
            <person name="Gaillardin C."/>
            <person name="Dujon B."/>
            <person name="Souciet J.L."/>
        </authorList>
    </citation>
    <scope>NUCLEOTIDE SEQUENCE [LARGE SCALE GENOMIC DNA]</scope>
    <source>
        <strain evidence="11">ATCC MYA-4447 / BCRC 22081 / CBS 7064 / NBRC 10061 / NRRL Y-12695</strain>
    </source>
</reference>
<keyword evidence="11" id="KW-1185">Reference proteome</keyword>
<proteinExistence type="inferred from homology"/>
<sequence length="366" mass="42899">MSSDSDSIGYTKKMKYKNTMLAKIERNQIPLSRSLLFALYLSHFINPRGISSKFLCLQYKVGTNASGEAMYEIGIDDVYYVIRWVVLLTFLRSSLMRWCFEPFVSYFCSVKDQKTKTRFAEQSWSFVYFTCSFIVGFYLYFHSPYWLNIDHLYSDWPHYQLTSLFKRYYLVSIAFWLQSVFVLNIEARRKDHYQMFSHHIITCILIIGSYYYYYIRIGHLILMIMDSVDISLSAAKMLKYMSFHVICDFMFFIFMCSYVFLRIGLYNYLLYHAWSKASELMRDAKCVSGLPQKRCWTPSVINAFLGLLGGLQVITIIWMYLIIKVASRVFSGVGAEDVRSDSEDASDTEEVSKEMKSPGVKVSEKN</sequence>
<dbReference type="SMART" id="SM00724">
    <property type="entry name" value="TLC"/>
    <property type="match status" value="1"/>
</dbReference>
<comment type="subcellular location">
    <subcellularLocation>
        <location evidence="1">Membrane</location>
        <topology evidence="1">Multi-pass membrane protein</topology>
    </subcellularLocation>
</comment>
<evidence type="ECO:0000259" key="9">
    <source>
        <dbReference type="PROSITE" id="PS50922"/>
    </source>
</evidence>
<gene>
    <name evidence="10" type="primary">Piso0_001399</name>
    <name evidence="10" type="ORF">GNLVRS01_PISO0F05637g</name>
</gene>
<dbReference type="PIRSF" id="PIRSF005225">
    <property type="entry name" value="LAG1_LAC1"/>
    <property type="match status" value="1"/>
</dbReference>
<dbReference type="GO" id="GO:0016020">
    <property type="term" value="C:membrane"/>
    <property type="evidence" value="ECO:0007669"/>
    <property type="project" value="UniProtKB-SubCell"/>
</dbReference>
<dbReference type="InParanoid" id="G8YKP3"/>
<feature type="transmembrane region" description="Helical" evidence="8">
    <location>
        <begin position="167"/>
        <end position="184"/>
    </location>
</feature>
<evidence type="ECO:0000256" key="3">
    <source>
        <dbReference type="ARBA" id="ARBA00022692"/>
    </source>
</evidence>
<evidence type="ECO:0000256" key="6">
    <source>
        <dbReference type="PROSITE-ProRule" id="PRU00205"/>
    </source>
</evidence>
<dbReference type="PROSITE" id="PS50922">
    <property type="entry name" value="TLC"/>
    <property type="match status" value="1"/>
</dbReference>
<dbReference type="OrthoDB" id="537032at2759"/>
<evidence type="ECO:0000256" key="7">
    <source>
        <dbReference type="SAM" id="MobiDB-lite"/>
    </source>
</evidence>
<organism evidence="10 11">
    <name type="scientific">Pichia sorbitophila (strain ATCC MYA-4447 / BCRC 22081 / CBS 7064 / NBRC 10061 / NRRL Y-12695)</name>
    <name type="common">Hybrid yeast</name>
    <dbReference type="NCBI Taxonomy" id="559304"/>
    <lineage>
        <taxon>Eukaryota</taxon>
        <taxon>Fungi</taxon>
        <taxon>Dikarya</taxon>
        <taxon>Ascomycota</taxon>
        <taxon>Saccharomycotina</taxon>
        <taxon>Pichiomycetes</taxon>
        <taxon>Debaryomycetaceae</taxon>
        <taxon>Millerozyma</taxon>
    </lineage>
</organism>
<dbReference type="Proteomes" id="UP000005222">
    <property type="component" value="Chromosome F"/>
</dbReference>
<dbReference type="OMA" id="KLYCLLQ"/>
<dbReference type="eggNOG" id="KOG1607">
    <property type="taxonomic scope" value="Eukaryota"/>
</dbReference>
<evidence type="ECO:0000313" key="10">
    <source>
        <dbReference type="EMBL" id="CCE88627.1"/>
    </source>
</evidence>
<dbReference type="STRING" id="559304.G8YKP3"/>
<comment type="similarity">
    <text evidence="2">Belongs to the sphingosine N-acyltransferase family.</text>
</comment>
<evidence type="ECO:0000313" key="11">
    <source>
        <dbReference type="Proteomes" id="UP000005222"/>
    </source>
</evidence>
<keyword evidence="4 8" id="KW-1133">Transmembrane helix</keyword>
<evidence type="ECO:0000256" key="8">
    <source>
        <dbReference type="SAM" id="Phobius"/>
    </source>
</evidence>
<keyword evidence="5 6" id="KW-0472">Membrane</keyword>
<dbReference type="PANTHER" id="PTHR12560">
    <property type="entry name" value="LONGEVITY ASSURANCE FACTOR 1 LAG1"/>
    <property type="match status" value="1"/>
</dbReference>
<keyword evidence="3 6" id="KW-0812">Transmembrane</keyword>
<dbReference type="EMBL" id="FO082054">
    <property type="protein sequence ID" value="CCE88627.1"/>
    <property type="molecule type" value="Genomic_DNA"/>
</dbReference>
<dbReference type="PANTHER" id="PTHR12560:SF0">
    <property type="entry name" value="LD18904P"/>
    <property type="match status" value="1"/>
</dbReference>
<dbReference type="HOGENOM" id="CLU_028277_2_0_1"/>
<protein>
    <submittedName>
        <fullName evidence="10">Piso0_001399 protein</fullName>
    </submittedName>
</protein>
<evidence type="ECO:0000256" key="4">
    <source>
        <dbReference type="ARBA" id="ARBA00022989"/>
    </source>
</evidence>
<feature type="transmembrane region" description="Helical" evidence="8">
    <location>
        <begin position="196"/>
        <end position="214"/>
    </location>
</feature>